<evidence type="ECO:0000313" key="2">
    <source>
        <dbReference type="Proteomes" id="UP001138500"/>
    </source>
</evidence>
<dbReference type="EMBL" id="RIBY02000001">
    <property type="protein sequence ID" value="KAH9845829.1"/>
    <property type="molecule type" value="Genomic_DNA"/>
</dbReference>
<evidence type="ECO:0000313" key="1">
    <source>
        <dbReference type="EMBL" id="KAH9845829.1"/>
    </source>
</evidence>
<dbReference type="AlphaFoldDB" id="A0A9W7T3G0"/>
<reference evidence="1 2" key="1">
    <citation type="journal article" date="2018" name="IMA Fungus">
        <title>IMA Genome-F 10: Nine draft genome sequences of Claviceps purpurea s.lat., including C. arundinis, C. humidiphila, and C. cf. spartinae, pseudomolecules for the pitch canker pathogen Fusarium circinatum, draft genome of Davidsoniella eucalypti, Grosmannia galeiformis, Quambalaria eucalypti, and Teratosphaeria destructans.</title>
        <authorList>
            <person name="Wingfield B.D."/>
            <person name="Liu M."/>
            <person name="Nguyen H.D."/>
            <person name="Lane F.A."/>
            <person name="Morgan S.W."/>
            <person name="De Vos L."/>
            <person name="Wilken P.M."/>
            <person name="Duong T.A."/>
            <person name="Aylward J."/>
            <person name="Coetzee M.P."/>
            <person name="Dadej K."/>
            <person name="De Beer Z.W."/>
            <person name="Findlay W."/>
            <person name="Havenga M."/>
            <person name="Kolarik M."/>
            <person name="Menzies J.G."/>
            <person name="Naidoo K."/>
            <person name="Pochopski O."/>
            <person name="Shoukouhi P."/>
            <person name="Santana Q.C."/>
            <person name="Seifert K.A."/>
            <person name="Soal N."/>
            <person name="Steenkamp E.T."/>
            <person name="Tatham C.T."/>
            <person name="van der Nest M.A."/>
            <person name="Wingfield M.J."/>
        </authorList>
    </citation>
    <scope>NUCLEOTIDE SEQUENCE [LARGE SCALE GENOMIC DNA]</scope>
    <source>
        <strain evidence="1">CMW44962</strain>
    </source>
</reference>
<protein>
    <submittedName>
        <fullName evidence="1">Uncharacterized protein</fullName>
    </submittedName>
</protein>
<keyword evidence="2" id="KW-1185">Reference proteome</keyword>
<gene>
    <name evidence="1" type="ORF">Tdes44962_MAKER00039</name>
</gene>
<name>A0A9W7T3G0_9PEZI</name>
<organism evidence="1 2">
    <name type="scientific">Teratosphaeria destructans</name>
    <dbReference type="NCBI Taxonomy" id="418781"/>
    <lineage>
        <taxon>Eukaryota</taxon>
        <taxon>Fungi</taxon>
        <taxon>Dikarya</taxon>
        <taxon>Ascomycota</taxon>
        <taxon>Pezizomycotina</taxon>
        <taxon>Dothideomycetes</taxon>
        <taxon>Dothideomycetidae</taxon>
        <taxon>Mycosphaerellales</taxon>
        <taxon>Teratosphaeriaceae</taxon>
        <taxon>Teratosphaeria</taxon>
    </lineage>
</organism>
<dbReference type="Proteomes" id="UP001138500">
    <property type="component" value="Unassembled WGS sequence"/>
</dbReference>
<reference evidence="1 2" key="2">
    <citation type="journal article" date="2021" name="Curr. Genet.">
        <title>Genetic response to nitrogen starvation in the aggressive Eucalyptus foliar pathogen Teratosphaeria destructans.</title>
        <authorList>
            <person name="Havenga M."/>
            <person name="Wingfield B.D."/>
            <person name="Wingfield M.J."/>
            <person name="Dreyer L.L."/>
            <person name="Roets F."/>
            <person name="Aylward J."/>
        </authorList>
    </citation>
    <scope>NUCLEOTIDE SEQUENCE [LARGE SCALE GENOMIC DNA]</scope>
    <source>
        <strain evidence="1">CMW44962</strain>
    </source>
</reference>
<accession>A0A9W7T3G0</accession>
<proteinExistence type="predicted"/>
<comment type="caution">
    <text evidence="1">The sequence shown here is derived from an EMBL/GenBank/DDBJ whole genome shotgun (WGS) entry which is preliminary data.</text>
</comment>
<sequence>MSREVRNEATAIFEGNRRDIIIDMKMTPVELLVDGKLAYGTGLRSRDWDCYNDMHGWQGRGWWARKGI</sequence>